<sequence length="208" mass="22499">MEVPPKICVAVLAGGASRRMGAPKLLAAFARSTLVDRALDAALDCAADEVCLVTGAYHDALVAHVGKRPDGGDVAVVRNRRWCEGQASSVRAAVRHAQGRSCTAVVLLVADQPFVRTGHLNALMAEYGRGHAQAYLSANDRHRGNPCLFDRVVFEDLLSLKGDEGARVLFRSRRDIAARQVHFDEPYLFEDVDTPADLARVEGLVLRG</sequence>
<organism evidence="2 3">
    <name type="scientific">Adlercreutzia wanghongyangiae</name>
    <dbReference type="NCBI Taxonomy" id="3111451"/>
    <lineage>
        <taxon>Bacteria</taxon>
        <taxon>Bacillati</taxon>
        <taxon>Actinomycetota</taxon>
        <taxon>Coriobacteriia</taxon>
        <taxon>Eggerthellales</taxon>
        <taxon>Eggerthellaceae</taxon>
        <taxon>Adlercreutzia</taxon>
    </lineage>
</organism>
<dbReference type="Pfam" id="PF12804">
    <property type="entry name" value="NTP_transf_3"/>
    <property type="match status" value="1"/>
</dbReference>
<dbReference type="InterPro" id="IPR025877">
    <property type="entry name" value="MobA-like_NTP_Trfase"/>
</dbReference>
<protein>
    <submittedName>
        <fullName evidence="2">Nucleotidyltransferase family protein</fullName>
    </submittedName>
</protein>
<dbReference type="CDD" id="cd04182">
    <property type="entry name" value="GT_2_like_f"/>
    <property type="match status" value="1"/>
</dbReference>
<evidence type="ECO:0000313" key="2">
    <source>
        <dbReference type="EMBL" id="MEC4175511.1"/>
    </source>
</evidence>
<name>A0ABU6IGG2_9ACTN</name>
<dbReference type="Proteomes" id="UP001349994">
    <property type="component" value="Unassembled WGS sequence"/>
</dbReference>
<dbReference type="SUPFAM" id="SSF53448">
    <property type="entry name" value="Nucleotide-diphospho-sugar transferases"/>
    <property type="match status" value="1"/>
</dbReference>
<dbReference type="EMBL" id="JAYMFF010000004">
    <property type="protein sequence ID" value="MEC4175511.1"/>
    <property type="molecule type" value="Genomic_DNA"/>
</dbReference>
<dbReference type="RefSeq" id="WP_326423762.1">
    <property type="nucleotide sequence ID" value="NZ_JAYMFF010000004.1"/>
</dbReference>
<proteinExistence type="predicted"/>
<feature type="domain" description="MobA-like NTP transferase" evidence="1">
    <location>
        <begin position="10"/>
        <end position="173"/>
    </location>
</feature>
<dbReference type="PANTHER" id="PTHR43777:SF1">
    <property type="entry name" value="MOLYBDENUM COFACTOR CYTIDYLYLTRANSFERASE"/>
    <property type="match status" value="1"/>
</dbReference>
<gene>
    <name evidence="2" type="ORF">VIN30_03510</name>
</gene>
<evidence type="ECO:0000313" key="3">
    <source>
        <dbReference type="Proteomes" id="UP001349994"/>
    </source>
</evidence>
<keyword evidence="3" id="KW-1185">Reference proteome</keyword>
<comment type="caution">
    <text evidence="2">The sequence shown here is derived from an EMBL/GenBank/DDBJ whole genome shotgun (WGS) entry which is preliminary data.</text>
</comment>
<evidence type="ECO:0000259" key="1">
    <source>
        <dbReference type="Pfam" id="PF12804"/>
    </source>
</evidence>
<dbReference type="InterPro" id="IPR029044">
    <property type="entry name" value="Nucleotide-diphossugar_trans"/>
</dbReference>
<dbReference type="Gene3D" id="3.90.550.10">
    <property type="entry name" value="Spore Coat Polysaccharide Biosynthesis Protein SpsA, Chain A"/>
    <property type="match status" value="1"/>
</dbReference>
<dbReference type="PANTHER" id="PTHR43777">
    <property type="entry name" value="MOLYBDENUM COFACTOR CYTIDYLYLTRANSFERASE"/>
    <property type="match status" value="1"/>
</dbReference>
<accession>A0ABU6IGG2</accession>
<reference evidence="2 3" key="1">
    <citation type="submission" date="2024-01" db="EMBL/GenBank/DDBJ databases">
        <title>novel species in genus Adlercreutzia.</title>
        <authorList>
            <person name="Liu X."/>
        </authorList>
    </citation>
    <scope>NUCLEOTIDE SEQUENCE [LARGE SCALE GENOMIC DNA]</scope>
    <source>
        <strain evidence="2 3">R7</strain>
    </source>
</reference>